<dbReference type="InterPro" id="IPR002328">
    <property type="entry name" value="ADH_Zn_CS"/>
</dbReference>
<proteinExistence type="inferred from homology"/>
<accession>A0ABD0LKZ0</accession>
<evidence type="ECO:0000256" key="9">
    <source>
        <dbReference type="RuleBase" id="RU361277"/>
    </source>
</evidence>
<dbReference type="Gene3D" id="3.40.50.720">
    <property type="entry name" value="NAD(P)-binding Rossmann-like Domain"/>
    <property type="match status" value="1"/>
</dbReference>
<dbReference type="InterPro" id="IPR036291">
    <property type="entry name" value="NAD(P)-bd_dom_sf"/>
</dbReference>
<keyword evidence="6" id="KW-0520">NAD</keyword>
<keyword evidence="4 9" id="KW-0862">Zinc</keyword>
<dbReference type="InterPro" id="IPR011032">
    <property type="entry name" value="GroES-like_sf"/>
</dbReference>
<dbReference type="EMBL" id="JACVVK020000039">
    <property type="protein sequence ID" value="KAK7500174.1"/>
    <property type="molecule type" value="Genomic_DNA"/>
</dbReference>
<dbReference type="SUPFAM" id="SSF50129">
    <property type="entry name" value="GroES-like"/>
    <property type="match status" value="1"/>
</dbReference>
<sequence>MATEKNLAAVAVKKGELQLIVKSVPEPGPGEVLLSMRQVGICGSDVKFLYVGAIGPYVVRYPFLLGHECSGVVAKLGKGVTHLKVGDRVALEPGVVCGRCEDCKSGRYNLCPHITFLATPPDDGALARYHVLPDNVSFEEGACIEPLSVGLHSCRRANVTLGKKVLVCGAGPVGLCALVMAKALGASKLIITDLVESRLELAKKMGATHTLKIESSDPEAVAQQVREQLGAMPECAVECSGAQFSVHMAILVPLCEVVVREIEVRGSLRYMHTWPACIEMLRTGKVDIKPMITHYFTLEQAAEAFEFAKSGRG</sequence>
<dbReference type="Pfam" id="PF08240">
    <property type="entry name" value="ADH_N"/>
    <property type="match status" value="1"/>
</dbReference>
<dbReference type="SUPFAM" id="SSF51735">
    <property type="entry name" value="NAD(P)-binding Rossmann-fold domains"/>
    <property type="match status" value="1"/>
</dbReference>
<keyword evidence="3 9" id="KW-0479">Metal-binding</keyword>
<dbReference type="Gene3D" id="3.90.180.10">
    <property type="entry name" value="Medium-chain alcohol dehydrogenases, catalytic domain"/>
    <property type="match status" value="1"/>
</dbReference>
<comment type="similarity">
    <text evidence="2 9">Belongs to the zinc-containing alcohol dehydrogenase family.</text>
</comment>
<dbReference type="InterPro" id="IPR013154">
    <property type="entry name" value="ADH-like_N"/>
</dbReference>
<feature type="domain" description="Enoyl reductase (ER)" evidence="10">
    <location>
        <begin position="15"/>
        <end position="313"/>
    </location>
</feature>
<keyword evidence="5" id="KW-0560">Oxidoreductase</keyword>
<dbReference type="Pfam" id="PF00107">
    <property type="entry name" value="ADH_zinc_N"/>
    <property type="match status" value="1"/>
</dbReference>
<dbReference type="PANTHER" id="PTHR43161:SF9">
    <property type="entry name" value="SORBITOL DEHYDROGENASE"/>
    <property type="match status" value="1"/>
</dbReference>
<feature type="non-terminal residue" evidence="11">
    <location>
        <position position="313"/>
    </location>
</feature>
<evidence type="ECO:0000256" key="7">
    <source>
        <dbReference type="ARBA" id="ARBA00026132"/>
    </source>
</evidence>
<dbReference type="FunFam" id="3.40.50.720:FF:000068">
    <property type="entry name" value="Sorbitol dehydrogenase"/>
    <property type="match status" value="1"/>
</dbReference>
<evidence type="ECO:0000256" key="4">
    <source>
        <dbReference type="ARBA" id="ARBA00022833"/>
    </source>
</evidence>
<evidence type="ECO:0000313" key="12">
    <source>
        <dbReference type="Proteomes" id="UP001519460"/>
    </source>
</evidence>
<evidence type="ECO:0000259" key="10">
    <source>
        <dbReference type="SMART" id="SM00829"/>
    </source>
</evidence>
<dbReference type="PROSITE" id="PS00059">
    <property type="entry name" value="ADH_ZINC"/>
    <property type="match status" value="1"/>
</dbReference>
<name>A0ABD0LKZ0_9CAEN</name>
<evidence type="ECO:0000313" key="11">
    <source>
        <dbReference type="EMBL" id="KAK7500174.1"/>
    </source>
</evidence>
<organism evidence="11 12">
    <name type="scientific">Batillaria attramentaria</name>
    <dbReference type="NCBI Taxonomy" id="370345"/>
    <lineage>
        <taxon>Eukaryota</taxon>
        <taxon>Metazoa</taxon>
        <taxon>Spiralia</taxon>
        <taxon>Lophotrochozoa</taxon>
        <taxon>Mollusca</taxon>
        <taxon>Gastropoda</taxon>
        <taxon>Caenogastropoda</taxon>
        <taxon>Sorbeoconcha</taxon>
        <taxon>Cerithioidea</taxon>
        <taxon>Batillariidae</taxon>
        <taxon>Batillaria</taxon>
    </lineage>
</organism>
<keyword evidence="12" id="KW-1185">Reference proteome</keyword>
<evidence type="ECO:0000256" key="1">
    <source>
        <dbReference type="ARBA" id="ARBA00001947"/>
    </source>
</evidence>
<evidence type="ECO:0000256" key="6">
    <source>
        <dbReference type="ARBA" id="ARBA00023027"/>
    </source>
</evidence>
<evidence type="ECO:0000256" key="8">
    <source>
        <dbReference type="ARBA" id="ARBA00032485"/>
    </source>
</evidence>
<comment type="cofactor">
    <cofactor evidence="1 9">
        <name>Zn(2+)</name>
        <dbReference type="ChEBI" id="CHEBI:29105"/>
    </cofactor>
</comment>
<protein>
    <recommendedName>
        <fullName evidence="7">Sorbitol dehydrogenase</fullName>
    </recommendedName>
    <alternativeName>
        <fullName evidence="8">Polyol dehydrogenase</fullName>
    </alternativeName>
</protein>
<dbReference type="InterPro" id="IPR045306">
    <property type="entry name" value="SDH-like"/>
</dbReference>
<reference evidence="11 12" key="1">
    <citation type="journal article" date="2023" name="Sci. Data">
        <title>Genome assembly of the Korean intertidal mud-creeper Batillaria attramentaria.</title>
        <authorList>
            <person name="Patra A.K."/>
            <person name="Ho P.T."/>
            <person name="Jun S."/>
            <person name="Lee S.J."/>
            <person name="Kim Y."/>
            <person name="Won Y.J."/>
        </authorList>
    </citation>
    <scope>NUCLEOTIDE SEQUENCE [LARGE SCALE GENOMIC DNA]</scope>
    <source>
        <strain evidence="11">Wonlab-2016</strain>
    </source>
</reference>
<dbReference type="SMART" id="SM00829">
    <property type="entry name" value="PKS_ER"/>
    <property type="match status" value="1"/>
</dbReference>
<dbReference type="GO" id="GO:0046872">
    <property type="term" value="F:metal ion binding"/>
    <property type="evidence" value="ECO:0007669"/>
    <property type="project" value="UniProtKB-KW"/>
</dbReference>
<dbReference type="InterPro" id="IPR020843">
    <property type="entry name" value="ER"/>
</dbReference>
<evidence type="ECO:0000256" key="2">
    <source>
        <dbReference type="ARBA" id="ARBA00008072"/>
    </source>
</evidence>
<dbReference type="CDD" id="cd05285">
    <property type="entry name" value="sorbitol_DH"/>
    <property type="match status" value="1"/>
</dbReference>
<gene>
    <name evidence="11" type="ORF">BaRGS_00008721</name>
</gene>
<comment type="caution">
    <text evidence="11">The sequence shown here is derived from an EMBL/GenBank/DDBJ whole genome shotgun (WGS) entry which is preliminary data.</text>
</comment>
<dbReference type="GO" id="GO:0016491">
    <property type="term" value="F:oxidoreductase activity"/>
    <property type="evidence" value="ECO:0007669"/>
    <property type="project" value="UniProtKB-KW"/>
</dbReference>
<dbReference type="PANTHER" id="PTHR43161">
    <property type="entry name" value="SORBITOL DEHYDROGENASE"/>
    <property type="match status" value="1"/>
</dbReference>
<evidence type="ECO:0000256" key="5">
    <source>
        <dbReference type="ARBA" id="ARBA00023002"/>
    </source>
</evidence>
<dbReference type="Proteomes" id="UP001519460">
    <property type="component" value="Unassembled WGS sequence"/>
</dbReference>
<evidence type="ECO:0000256" key="3">
    <source>
        <dbReference type="ARBA" id="ARBA00022723"/>
    </source>
</evidence>
<dbReference type="InterPro" id="IPR013149">
    <property type="entry name" value="ADH-like_C"/>
</dbReference>
<dbReference type="AlphaFoldDB" id="A0ABD0LKZ0"/>